<comment type="caution">
    <text evidence="1">The sequence shown here is derived from an EMBL/GenBank/DDBJ whole genome shotgun (WGS) entry which is preliminary data.</text>
</comment>
<proteinExistence type="predicted"/>
<organism evidence="1 2">
    <name type="scientific">Thermoproteus sp. AZ2</name>
    <dbReference type="NCBI Taxonomy" id="1609232"/>
    <lineage>
        <taxon>Archaea</taxon>
        <taxon>Thermoproteota</taxon>
        <taxon>Thermoprotei</taxon>
        <taxon>Thermoproteales</taxon>
        <taxon>Thermoproteaceae</taxon>
        <taxon>Thermoproteus</taxon>
    </lineage>
</organism>
<name>A0ACC6V4E9_9CREN</name>
<accession>A0ACC6V4E9</accession>
<evidence type="ECO:0000313" key="1">
    <source>
        <dbReference type="EMBL" id="MFB6491515.1"/>
    </source>
</evidence>
<gene>
    <name evidence="1" type="ORF">TU35_009865</name>
</gene>
<reference evidence="1" key="1">
    <citation type="submission" date="2024-07" db="EMBL/GenBank/DDBJ databases">
        <title>Metagenome and Metagenome-Assembled Genomes of Archaea from a hot spring from the geothermal field of Los Azufres, Mexico.</title>
        <authorList>
            <person name="Marin-Paredes R."/>
            <person name="Martinez-Romero E."/>
            <person name="Servin-Garciduenas L.E."/>
        </authorList>
    </citation>
    <scope>NUCLEOTIDE SEQUENCE</scope>
</reference>
<protein>
    <submittedName>
        <fullName evidence="1">NAD-dependent epimerase/dehydratase family protein</fullName>
    </submittedName>
</protein>
<dbReference type="Proteomes" id="UP000033636">
    <property type="component" value="Unassembled WGS sequence"/>
</dbReference>
<sequence>MKVLVTGGSGHIGKFVVERLVKAGHEVIALGRVKNPFKPAKGLTYLSLDITNAEAIDKALAEYRPDAVVHLAAALADDCERDPAYCLEVNVTALQRLLDSSIRRGVGRFVFMSSQGVYDPDAPEPVKEESAGRPILMYGITKYCGELIGLWYARRGLIDFRALRPSVVFGPARFRGPSAEYSSLIIERALKGEKVVIKNPNDRVNYIYVRDVAEATLKLLEAPSAPSRVYNAGGFAMTVLEFVNMVKKFFPNMEYVVEPGWTTRYPAAIDNGRIERELGWRPQYLYEKAVEDYIRTVKEGSDVFYL</sequence>
<dbReference type="EMBL" id="JZWT02000042">
    <property type="protein sequence ID" value="MFB6491515.1"/>
    <property type="molecule type" value="Genomic_DNA"/>
</dbReference>
<evidence type="ECO:0000313" key="2">
    <source>
        <dbReference type="Proteomes" id="UP000033636"/>
    </source>
</evidence>